<comment type="caution">
    <text evidence="2">The sequence shown here is derived from an EMBL/GenBank/DDBJ whole genome shotgun (WGS) entry which is preliminary data.</text>
</comment>
<protein>
    <recommendedName>
        <fullName evidence="4">Secreted protein</fullName>
    </recommendedName>
</protein>
<accession>A0ABS9VKI1</accession>
<sequence>MFTRLIPLALLFASTAVEAQEVVEVPASKANVGRPDDLFALPPGQWMMAKSIAQGSDACVSNQCEAGFTSGDLVVSVEHAKDFVRIIAGFKGCEKTAYSEVEVGSKPGKPTFGRVAKQVQQVVKGAAKTCGVTAPSVPKLDVASMFPKAAG</sequence>
<feature type="signal peptide" evidence="1">
    <location>
        <begin position="1"/>
        <end position="19"/>
    </location>
</feature>
<dbReference type="EMBL" id="JAKZHW010000001">
    <property type="protein sequence ID" value="MCH8615476.1"/>
    <property type="molecule type" value="Genomic_DNA"/>
</dbReference>
<proteinExistence type="predicted"/>
<keyword evidence="1" id="KW-0732">Signal</keyword>
<gene>
    <name evidence="2" type="ORF">LZ016_05095</name>
</gene>
<feature type="chain" id="PRO_5046662313" description="Secreted protein" evidence="1">
    <location>
        <begin position="20"/>
        <end position="151"/>
    </location>
</feature>
<reference evidence="2 3" key="1">
    <citation type="submission" date="2022-03" db="EMBL/GenBank/DDBJ databases">
        <authorList>
            <person name="Jo J.-H."/>
            <person name="Im W.-T."/>
        </authorList>
    </citation>
    <scope>NUCLEOTIDE SEQUENCE [LARGE SCALE GENOMIC DNA]</scope>
    <source>
        <strain evidence="2 3">SM33</strain>
    </source>
</reference>
<evidence type="ECO:0000313" key="2">
    <source>
        <dbReference type="EMBL" id="MCH8615476.1"/>
    </source>
</evidence>
<evidence type="ECO:0000313" key="3">
    <source>
        <dbReference type="Proteomes" id="UP001203058"/>
    </source>
</evidence>
<organism evidence="2 3">
    <name type="scientific">Sphingomonas telluris</name>
    <dbReference type="NCBI Taxonomy" id="2907998"/>
    <lineage>
        <taxon>Bacteria</taxon>
        <taxon>Pseudomonadati</taxon>
        <taxon>Pseudomonadota</taxon>
        <taxon>Alphaproteobacteria</taxon>
        <taxon>Sphingomonadales</taxon>
        <taxon>Sphingomonadaceae</taxon>
        <taxon>Sphingomonas</taxon>
    </lineage>
</organism>
<evidence type="ECO:0008006" key="4">
    <source>
        <dbReference type="Google" id="ProtNLM"/>
    </source>
</evidence>
<dbReference type="RefSeq" id="WP_241446262.1">
    <property type="nucleotide sequence ID" value="NZ_JAKZHW010000001.1"/>
</dbReference>
<dbReference type="Proteomes" id="UP001203058">
    <property type="component" value="Unassembled WGS sequence"/>
</dbReference>
<evidence type="ECO:0000256" key="1">
    <source>
        <dbReference type="SAM" id="SignalP"/>
    </source>
</evidence>
<name>A0ABS9VKI1_9SPHN</name>
<keyword evidence="3" id="KW-1185">Reference proteome</keyword>